<evidence type="ECO:0000256" key="1">
    <source>
        <dbReference type="SAM" id="SignalP"/>
    </source>
</evidence>
<dbReference type="PROSITE" id="PS51257">
    <property type="entry name" value="PROKAR_LIPOPROTEIN"/>
    <property type="match status" value="1"/>
</dbReference>
<comment type="caution">
    <text evidence="3">The sequence shown here is derived from an EMBL/GenBank/DDBJ whole genome shotgun (WGS) entry which is preliminary data.</text>
</comment>
<name>A0ABV7FDA2_9GAMM</name>
<protein>
    <submittedName>
        <fullName evidence="3">Esterase/lipase family protein</fullName>
    </submittedName>
</protein>
<dbReference type="EMBL" id="JBHRTF010000001">
    <property type="protein sequence ID" value="MFC3114112.1"/>
    <property type="molecule type" value="Genomic_DNA"/>
</dbReference>
<evidence type="ECO:0000313" key="3">
    <source>
        <dbReference type="EMBL" id="MFC3114112.1"/>
    </source>
</evidence>
<feature type="chain" id="PRO_5046398299" evidence="1">
    <location>
        <begin position="27"/>
        <end position="253"/>
    </location>
</feature>
<feature type="domain" description="AB hydrolase-1" evidence="2">
    <location>
        <begin position="39"/>
        <end position="156"/>
    </location>
</feature>
<feature type="signal peptide" evidence="1">
    <location>
        <begin position="1"/>
        <end position="26"/>
    </location>
</feature>
<dbReference type="PANTHER" id="PTHR37946:SF1">
    <property type="entry name" value="SLL1969 PROTEIN"/>
    <property type="match status" value="1"/>
</dbReference>
<dbReference type="InterPro" id="IPR000073">
    <property type="entry name" value="AB_hydrolase_1"/>
</dbReference>
<dbReference type="RefSeq" id="WP_378115148.1">
    <property type="nucleotide sequence ID" value="NZ_JBHRTF010000001.1"/>
</dbReference>
<keyword evidence="4" id="KW-1185">Reference proteome</keyword>
<dbReference type="Pfam" id="PF12697">
    <property type="entry name" value="Abhydrolase_6"/>
    <property type="match status" value="1"/>
</dbReference>
<dbReference type="InterPro" id="IPR029058">
    <property type="entry name" value="AB_hydrolase_fold"/>
</dbReference>
<dbReference type="Proteomes" id="UP001595555">
    <property type="component" value="Unassembled WGS sequence"/>
</dbReference>
<accession>A0ABV7FDA2</accession>
<reference evidence="4" key="1">
    <citation type="journal article" date="2019" name="Int. J. Syst. Evol. Microbiol.">
        <title>The Global Catalogue of Microorganisms (GCM) 10K type strain sequencing project: providing services to taxonomists for standard genome sequencing and annotation.</title>
        <authorList>
            <consortium name="The Broad Institute Genomics Platform"/>
            <consortium name="The Broad Institute Genome Sequencing Center for Infectious Disease"/>
            <person name="Wu L."/>
            <person name="Ma J."/>
        </authorList>
    </citation>
    <scope>NUCLEOTIDE SEQUENCE [LARGE SCALE GENOMIC DNA]</scope>
    <source>
        <strain evidence="4">KCTC 52237</strain>
    </source>
</reference>
<sequence>MPVYLRLIIALAAAALCGCSFTNSPANIKPSLPVKQDCVILLHGLARTSDSMRPMAEALQAQGYRVVNLDYPSRQWPIATLAQKAIPTALTQCRTQPTTRIHFVTHSLGGILLRQYLQHHRISELHRVVMLAPPNKGSEIVDHLKTLPPFAWLNGPAGSELGTSANDLPQQLGAVNFELGVIAGTTSINLLLSLYLPNPDDGKVSLESTKVEGMRDFIALPVSHPFIMKDKDTVAQVIYFLQQGHFLHEASAQ</sequence>
<evidence type="ECO:0000313" key="4">
    <source>
        <dbReference type="Proteomes" id="UP001595555"/>
    </source>
</evidence>
<gene>
    <name evidence="3" type="ORF">ACFODX_00990</name>
</gene>
<organism evidence="3 4">
    <name type="scientific">Cellvibrio fontiphilus</name>
    <dbReference type="NCBI Taxonomy" id="1815559"/>
    <lineage>
        <taxon>Bacteria</taxon>
        <taxon>Pseudomonadati</taxon>
        <taxon>Pseudomonadota</taxon>
        <taxon>Gammaproteobacteria</taxon>
        <taxon>Cellvibrionales</taxon>
        <taxon>Cellvibrionaceae</taxon>
        <taxon>Cellvibrio</taxon>
    </lineage>
</organism>
<evidence type="ECO:0000259" key="2">
    <source>
        <dbReference type="Pfam" id="PF12697"/>
    </source>
</evidence>
<dbReference type="PANTHER" id="PTHR37946">
    <property type="entry name" value="SLL1969 PROTEIN"/>
    <property type="match status" value="1"/>
</dbReference>
<dbReference type="Gene3D" id="3.40.50.1820">
    <property type="entry name" value="alpha/beta hydrolase"/>
    <property type="match status" value="1"/>
</dbReference>
<keyword evidence="1" id="KW-0732">Signal</keyword>
<dbReference type="SUPFAM" id="SSF53474">
    <property type="entry name" value="alpha/beta-Hydrolases"/>
    <property type="match status" value="1"/>
</dbReference>
<proteinExistence type="predicted"/>